<dbReference type="PANTHER" id="PTHR46571:SF1">
    <property type="entry name" value="SORTING NEXIN-8"/>
    <property type="match status" value="1"/>
</dbReference>
<name>A0A9J7EMH8_SPOLT</name>
<dbReference type="KEGG" id="sliu:111359669"/>
<evidence type="ECO:0000259" key="2">
    <source>
        <dbReference type="PROSITE" id="PS50195"/>
    </source>
</evidence>
<organism evidence="3 4">
    <name type="scientific">Spodoptera litura</name>
    <name type="common">Asian cotton leafworm</name>
    <dbReference type="NCBI Taxonomy" id="69820"/>
    <lineage>
        <taxon>Eukaryota</taxon>
        <taxon>Metazoa</taxon>
        <taxon>Ecdysozoa</taxon>
        <taxon>Arthropoda</taxon>
        <taxon>Hexapoda</taxon>
        <taxon>Insecta</taxon>
        <taxon>Pterygota</taxon>
        <taxon>Neoptera</taxon>
        <taxon>Endopterygota</taxon>
        <taxon>Lepidoptera</taxon>
        <taxon>Glossata</taxon>
        <taxon>Ditrysia</taxon>
        <taxon>Noctuoidea</taxon>
        <taxon>Noctuidae</taxon>
        <taxon>Amphipyrinae</taxon>
        <taxon>Spodoptera</taxon>
    </lineage>
</organism>
<gene>
    <name evidence="4" type="primary">LOC111359669</name>
</gene>
<dbReference type="InterPro" id="IPR036871">
    <property type="entry name" value="PX_dom_sf"/>
</dbReference>
<dbReference type="GO" id="GO:0006886">
    <property type="term" value="P:intracellular protein transport"/>
    <property type="evidence" value="ECO:0007669"/>
    <property type="project" value="TreeGrafter"/>
</dbReference>
<dbReference type="Proteomes" id="UP000301870">
    <property type="component" value="Chromosome 29"/>
</dbReference>
<keyword evidence="3" id="KW-1185">Reference proteome</keyword>
<dbReference type="GeneID" id="111359669"/>
<evidence type="ECO:0000313" key="3">
    <source>
        <dbReference type="Proteomes" id="UP000301870"/>
    </source>
</evidence>
<dbReference type="SUPFAM" id="SSF64268">
    <property type="entry name" value="PX domain"/>
    <property type="match status" value="1"/>
</dbReference>
<accession>A0A9J7EMH8</accession>
<dbReference type="PROSITE" id="PS50195">
    <property type="entry name" value="PX"/>
    <property type="match status" value="1"/>
</dbReference>
<proteinExistence type="predicted"/>
<dbReference type="AlphaFoldDB" id="A0A9J7EMH8"/>
<dbReference type="InterPro" id="IPR028662">
    <property type="entry name" value="SNX8/Mvp1"/>
</dbReference>
<dbReference type="SMART" id="SM00312">
    <property type="entry name" value="PX"/>
    <property type="match status" value="1"/>
</dbReference>
<feature type="domain" description="PX" evidence="2">
    <location>
        <begin position="15"/>
        <end position="126"/>
    </location>
</feature>
<dbReference type="Pfam" id="PF00787">
    <property type="entry name" value="PX"/>
    <property type="match status" value="1"/>
</dbReference>
<protein>
    <submittedName>
        <fullName evidence="4">Sorting nexin-8-like</fullName>
    </submittedName>
</protein>
<evidence type="ECO:0000256" key="1">
    <source>
        <dbReference type="ARBA" id="ARBA00004287"/>
    </source>
</evidence>
<evidence type="ECO:0000313" key="4">
    <source>
        <dbReference type="RefSeq" id="XP_022831034.1"/>
    </source>
</evidence>
<dbReference type="OrthoDB" id="10064318at2759"/>
<dbReference type="GO" id="GO:0031901">
    <property type="term" value="C:early endosome membrane"/>
    <property type="evidence" value="ECO:0007669"/>
    <property type="project" value="TreeGrafter"/>
</dbReference>
<dbReference type="GO" id="GO:0034498">
    <property type="term" value="P:early endosome to Golgi transport"/>
    <property type="evidence" value="ECO:0007669"/>
    <property type="project" value="TreeGrafter"/>
</dbReference>
<dbReference type="RefSeq" id="XP_022831034.1">
    <property type="nucleotide sequence ID" value="XM_022975266.1"/>
</dbReference>
<reference evidence="4" key="1">
    <citation type="submission" date="2025-08" db="UniProtKB">
        <authorList>
            <consortium name="RefSeq"/>
        </authorList>
    </citation>
    <scope>IDENTIFICATION</scope>
    <source>
        <strain evidence="4">Ishihara</strain>
        <tissue evidence="4">Whole body</tissue>
    </source>
</reference>
<dbReference type="GO" id="GO:0035091">
    <property type="term" value="F:phosphatidylinositol binding"/>
    <property type="evidence" value="ECO:0007669"/>
    <property type="project" value="InterPro"/>
</dbReference>
<dbReference type="GO" id="GO:0005829">
    <property type="term" value="C:cytosol"/>
    <property type="evidence" value="ECO:0007669"/>
    <property type="project" value="GOC"/>
</dbReference>
<dbReference type="Gene3D" id="3.30.1520.10">
    <property type="entry name" value="Phox-like domain"/>
    <property type="match status" value="1"/>
</dbReference>
<dbReference type="InterPro" id="IPR001683">
    <property type="entry name" value="PX_dom"/>
</dbReference>
<comment type="subcellular location">
    <subcellularLocation>
        <location evidence="1">Membrane</location>
        <topology evidence="1">Peripheral membrane protein</topology>
        <orientation evidence="1">Cytoplasmic side</orientation>
    </subcellularLocation>
</comment>
<dbReference type="PANTHER" id="PTHR46571">
    <property type="entry name" value="SORTING NEXIN-8"/>
    <property type="match status" value="1"/>
</dbReference>
<sequence>MSVVTEEVTFAELEATDVISVELVPERKGLILKHCEYYVSSRRHGTTVSRRYNDFVQLYDILYAKYPYRAICRLPPKRVVVGGGSSNFLLRRRAALQRWLTLVARHPVLAHDADLRVFLCESTLRLEKPKHDEFILAGTQEDNLSEVTTQELQAAFESEQEPLQLAQLALARLTQIFEKVQERCEAERSDMRELGAAMSGLGAAAGSGADPQLAAAAQYVSAAGARDCVCVSRGLHGERAAAAAAPAAPRALHLRHRYALRAALQEGRVARAYVCAARGSLGGLAGRRAAAHAARAQLWTDLARTLAL</sequence>